<protein>
    <recommendedName>
        <fullName evidence="6">Cytochrome c domain-containing protein</fullName>
    </recommendedName>
</protein>
<dbReference type="GO" id="GO:0004130">
    <property type="term" value="F:cytochrome-c peroxidase activity"/>
    <property type="evidence" value="ECO:0007669"/>
    <property type="project" value="TreeGrafter"/>
</dbReference>
<dbReference type="PANTHER" id="PTHR30600">
    <property type="entry name" value="CYTOCHROME C PEROXIDASE-RELATED"/>
    <property type="match status" value="1"/>
</dbReference>
<evidence type="ECO:0000256" key="1">
    <source>
        <dbReference type="ARBA" id="ARBA00022617"/>
    </source>
</evidence>
<name>A0A1E8CKD3_9GAMM</name>
<evidence type="ECO:0000256" key="2">
    <source>
        <dbReference type="ARBA" id="ARBA00022723"/>
    </source>
</evidence>
<keyword evidence="5" id="KW-0812">Transmembrane</keyword>
<keyword evidence="1 4" id="KW-0349">Heme</keyword>
<dbReference type="EMBL" id="MASR01000001">
    <property type="protein sequence ID" value="OFE12920.1"/>
    <property type="molecule type" value="Genomic_DNA"/>
</dbReference>
<evidence type="ECO:0000256" key="3">
    <source>
        <dbReference type="ARBA" id="ARBA00023004"/>
    </source>
</evidence>
<feature type="domain" description="Cytochrome c" evidence="6">
    <location>
        <begin position="298"/>
        <end position="524"/>
    </location>
</feature>
<dbReference type="STRING" id="1524254.PHACT_07000"/>
<dbReference type="PROSITE" id="PS51007">
    <property type="entry name" value="CYTC"/>
    <property type="match status" value="1"/>
</dbReference>
<dbReference type="Gene3D" id="1.10.760.10">
    <property type="entry name" value="Cytochrome c-like domain"/>
    <property type="match status" value="1"/>
</dbReference>
<dbReference type="OrthoDB" id="417271at2"/>
<feature type="transmembrane region" description="Helical" evidence="5">
    <location>
        <begin position="21"/>
        <end position="38"/>
    </location>
</feature>
<keyword evidence="5" id="KW-1133">Transmembrane helix</keyword>
<proteinExistence type="predicted"/>
<evidence type="ECO:0000259" key="6">
    <source>
        <dbReference type="PROSITE" id="PS51007"/>
    </source>
</evidence>
<reference evidence="8" key="1">
    <citation type="submission" date="2016-07" db="EMBL/GenBank/DDBJ databases">
        <authorList>
            <person name="Florea S."/>
            <person name="Webb J.S."/>
            <person name="Jaromczyk J."/>
            <person name="Schardl C.L."/>
        </authorList>
    </citation>
    <scope>NUCLEOTIDE SEQUENCE [LARGE SCALE GENOMIC DNA]</scope>
    <source>
        <strain evidence="8">KCTC 42131</strain>
    </source>
</reference>
<gene>
    <name evidence="7" type="ORF">PHACT_07000</name>
</gene>
<keyword evidence="5" id="KW-0472">Membrane</keyword>
<dbReference type="GO" id="GO:0009055">
    <property type="term" value="F:electron transfer activity"/>
    <property type="evidence" value="ECO:0007669"/>
    <property type="project" value="InterPro"/>
</dbReference>
<keyword evidence="2 4" id="KW-0479">Metal-binding</keyword>
<evidence type="ECO:0000313" key="7">
    <source>
        <dbReference type="EMBL" id="OFE12920.1"/>
    </source>
</evidence>
<evidence type="ECO:0000313" key="8">
    <source>
        <dbReference type="Proteomes" id="UP000175669"/>
    </source>
</evidence>
<dbReference type="InterPro" id="IPR009056">
    <property type="entry name" value="Cyt_c-like_dom"/>
</dbReference>
<dbReference type="Proteomes" id="UP000175669">
    <property type="component" value="Unassembled WGS sequence"/>
</dbReference>
<dbReference type="GO" id="GO:0046872">
    <property type="term" value="F:metal ion binding"/>
    <property type="evidence" value="ECO:0007669"/>
    <property type="project" value="UniProtKB-KW"/>
</dbReference>
<organism evidence="7 8">
    <name type="scientific">Pseudohongiella acticola</name>
    <dbReference type="NCBI Taxonomy" id="1524254"/>
    <lineage>
        <taxon>Bacteria</taxon>
        <taxon>Pseudomonadati</taxon>
        <taxon>Pseudomonadota</taxon>
        <taxon>Gammaproteobacteria</taxon>
        <taxon>Pseudomonadales</taxon>
        <taxon>Pseudohongiellaceae</taxon>
        <taxon>Pseudohongiella</taxon>
    </lineage>
</organism>
<dbReference type="SUPFAM" id="SSF46626">
    <property type="entry name" value="Cytochrome c"/>
    <property type="match status" value="1"/>
</dbReference>
<keyword evidence="8" id="KW-1185">Reference proteome</keyword>
<dbReference type="RefSeq" id="WP_070116529.1">
    <property type="nucleotide sequence ID" value="NZ_MASR01000001.1"/>
</dbReference>
<dbReference type="Pfam" id="PF21419">
    <property type="entry name" value="RoxA-like_Cyt-c"/>
    <property type="match status" value="1"/>
</dbReference>
<dbReference type="AlphaFoldDB" id="A0A1E8CKD3"/>
<accession>A0A1E8CKD3</accession>
<evidence type="ECO:0000256" key="5">
    <source>
        <dbReference type="SAM" id="Phobius"/>
    </source>
</evidence>
<dbReference type="InterPro" id="IPR036909">
    <property type="entry name" value="Cyt_c-like_dom_sf"/>
</dbReference>
<dbReference type="InterPro" id="IPR051395">
    <property type="entry name" value="Cytochrome_c_Peroxidase/MauG"/>
</dbReference>
<keyword evidence="3 4" id="KW-0408">Iron</keyword>
<evidence type="ECO:0000256" key="4">
    <source>
        <dbReference type="PROSITE-ProRule" id="PRU00433"/>
    </source>
</evidence>
<dbReference type="PANTHER" id="PTHR30600:SF9">
    <property type="entry name" value="BLR7738 PROTEIN"/>
    <property type="match status" value="1"/>
</dbReference>
<dbReference type="GO" id="GO:0020037">
    <property type="term" value="F:heme binding"/>
    <property type="evidence" value="ECO:0007669"/>
    <property type="project" value="InterPro"/>
</dbReference>
<sequence>MTPKDLKTLKLLKIKPAVRRGIAATLLAGPMVLFFGSASSNEEEFSLSFFGFEESAYTDEGAAGLNQILSGTMFDLAIPLSALQFQQVVAANQADALGYDASSLAGKYYSEGSLPSVTEEAGSPLDLGLSPFERDGKQYASLNCFACHAGVVNGVVVAGLASNSILQEATALTDVRGEVVRGDNYGQYAVWNLAASLADPAKTGLLTSDEETELTELMQNTTRPPVQAMPWWTMKYKVRDYWYGDGGPYDAAHFSLNFSIGNERINDRHAEHVEMTARALAFARETVSPVYPEQLDASLVEMGAQIFHGELEPADRSTFAACFQCHGEYTKNPSAPDYSSPGSWIVNYSGSEILRNVGTDPSYSEVIAEFGPVIEHLDKLATYYEAQGTPELTPVDKPLEGIGYIPPPLVGVWTTAPYFHNGSVPTIEAVLNSKLRPEIWVRDQSPYAYNFESVGMEYTTLSQGQYDDLAATAAAAPEKSRARIDMTYIYNTNNFARGKMGHTWGDSLSNEERMAVIEFLKSLSGPDMPPASPGQQQANL</sequence>
<comment type="caution">
    <text evidence="7">The sequence shown here is derived from an EMBL/GenBank/DDBJ whole genome shotgun (WGS) entry which is preliminary data.</text>
</comment>